<proteinExistence type="predicted"/>
<evidence type="ECO:0000313" key="2">
    <source>
        <dbReference type="EMBL" id="OXA44606.1"/>
    </source>
</evidence>
<comment type="caution">
    <text evidence="2">The sequence shown here is derived from an EMBL/GenBank/DDBJ whole genome shotgun (WGS) entry which is preliminary data.</text>
</comment>
<organism evidence="2 3">
    <name type="scientific">Folsomia candida</name>
    <name type="common">Springtail</name>
    <dbReference type="NCBI Taxonomy" id="158441"/>
    <lineage>
        <taxon>Eukaryota</taxon>
        <taxon>Metazoa</taxon>
        <taxon>Ecdysozoa</taxon>
        <taxon>Arthropoda</taxon>
        <taxon>Hexapoda</taxon>
        <taxon>Collembola</taxon>
        <taxon>Entomobryomorpha</taxon>
        <taxon>Isotomoidea</taxon>
        <taxon>Isotomidae</taxon>
        <taxon>Proisotominae</taxon>
        <taxon>Folsomia</taxon>
    </lineage>
</organism>
<feature type="chain" id="PRO_5012601368" evidence="1">
    <location>
        <begin position="18"/>
        <end position="145"/>
    </location>
</feature>
<feature type="signal peptide" evidence="1">
    <location>
        <begin position="1"/>
        <end position="17"/>
    </location>
</feature>
<dbReference type="EMBL" id="LNIX01000019">
    <property type="protein sequence ID" value="OXA44606.1"/>
    <property type="molecule type" value="Genomic_DNA"/>
</dbReference>
<accession>A0A226DK89</accession>
<sequence length="145" mass="15519">MQKLFAIILTLIAAAKAGVVDPVTRCGGVGTQLQLRISDCSGRCSLRPGTVYDCENDFMPSSSSPSLDLRVEICMNAGFCTVIINTVLPNSSVQPGFIYTAKYTVVPNDVLAGQVVEFRASILHSDNLRVEVCVAADVDILPLIK</sequence>
<reference evidence="2 3" key="1">
    <citation type="submission" date="2015-12" db="EMBL/GenBank/DDBJ databases">
        <title>The genome of Folsomia candida.</title>
        <authorList>
            <person name="Faddeeva A."/>
            <person name="Derks M.F."/>
            <person name="Anvar Y."/>
            <person name="Smit S."/>
            <person name="Van Straalen N."/>
            <person name="Roelofs D."/>
        </authorList>
    </citation>
    <scope>NUCLEOTIDE SEQUENCE [LARGE SCALE GENOMIC DNA]</scope>
    <source>
        <strain evidence="2 3">VU population</strain>
        <tissue evidence="2">Whole body</tissue>
    </source>
</reference>
<keyword evidence="1" id="KW-0732">Signal</keyword>
<gene>
    <name evidence="2" type="ORF">Fcan01_20743</name>
</gene>
<dbReference type="OrthoDB" id="8293118at2759"/>
<keyword evidence="3" id="KW-1185">Reference proteome</keyword>
<protein>
    <submittedName>
        <fullName evidence="2">Uncharacterized protein</fullName>
    </submittedName>
</protein>
<evidence type="ECO:0000313" key="3">
    <source>
        <dbReference type="Proteomes" id="UP000198287"/>
    </source>
</evidence>
<dbReference type="AlphaFoldDB" id="A0A226DK89"/>
<name>A0A226DK89_FOLCA</name>
<dbReference type="Proteomes" id="UP000198287">
    <property type="component" value="Unassembled WGS sequence"/>
</dbReference>
<evidence type="ECO:0000256" key="1">
    <source>
        <dbReference type="SAM" id="SignalP"/>
    </source>
</evidence>